<dbReference type="EMBL" id="KZ309095">
    <property type="protein sequence ID" value="KAG8236934.1"/>
    <property type="molecule type" value="Genomic_DNA"/>
</dbReference>
<dbReference type="OrthoDB" id="5989194at2759"/>
<keyword evidence="2" id="KW-1185">Reference proteome</keyword>
<dbReference type="InterPro" id="IPR005312">
    <property type="entry name" value="DUF1759"/>
</dbReference>
<name>A0A8K0KKI1_LADFU</name>
<dbReference type="PANTHER" id="PTHR22954">
    <property type="entry name" value="RETROVIRAL PROTEASE-RELATED"/>
    <property type="match status" value="1"/>
</dbReference>
<dbReference type="Pfam" id="PF03564">
    <property type="entry name" value="DUF1759"/>
    <property type="match status" value="1"/>
</dbReference>
<protein>
    <submittedName>
        <fullName evidence="1">Uncharacterized protein</fullName>
    </submittedName>
</protein>
<gene>
    <name evidence="1" type="ORF">J437_LFUL014979</name>
</gene>
<organism evidence="1 2">
    <name type="scientific">Ladona fulva</name>
    <name type="common">Scarce chaser dragonfly</name>
    <name type="synonym">Libellula fulva</name>
    <dbReference type="NCBI Taxonomy" id="123851"/>
    <lineage>
        <taxon>Eukaryota</taxon>
        <taxon>Metazoa</taxon>
        <taxon>Ecdysozoa</taxon>
        <taxon>Arthropoda</taxon>
        <taxon>Hexapoda</taxon>
        <taxon>Insecta</taxon>
        <taxon>Pterygota</taxon>
        <taxon>Palaeoptera</taxon>
        <taxon>Odonata</taxon>
        <taxon>Epiprocta</taxon>
        <taxon>Anisoptera</taxon>
        <taxon>Libelluloidea</taxon>
        <taxon>Libellulidae</taxon>
        <taxon>Ladona</taxon>
    </lineage>
</organism>
<dbReference type="AlphaFoldDB" id="A0A8K0KKI1"/>
<reference evidence="1" key="1">
    <citation type="submission" date="2013-04" db="EMBL/GenBank/DDBJ databases">
        <authorList>
            <person name="Qu J."/>
            <person name="Murali S.C."/>
            <person name="Bandaranaike D."/>
            <person name="Bellair M."/>
            <person name="Blankenburg K."/>
            <person name="Chao H."/>
            <person name="Dinh H."/>
            <person name="Doddapaneni H."/>
            <person name="Downs B."/>
            <person name="Dugan-Rocha S."/>
            <person name="Elkadiri S."/>
            <person name="Gnanaolivu R.D."/>
            <person name="Hernandez B."/>
            <person name="Javaid M."/>
            <person name="Jayaseelan J.C."/>
            <person name="Lee S."/>
            <person name="Li M."/>
            <person name="Ming W."/>
            <person name="Munidasa M."/>
            <person name="Muniz J."/>
            <person name="Nguyen L."/>
            <person name="Ongeri F."/>
            <person name="Osuji N."/>
            <person name="Pu L.-L."/>
            <person name="Puazo M."/>
            <person name="Qu C."/>
            <person name="Quiroz J."/>
            <person name="Raj R."/>
            <person name="Weissenberger G."/>
            <person name="Xin Y."/>
            <person name="Zou X."/>
            <person name="Han Y."/>
            <person name="Richards S."/>
            <person name="Worley K."/>
            <person name="Muzny D."/>
            <person name="Gibbs R."/>
        </authorList>
    </citation>
    <scope>NUCLEOTIDE SEQUENCE</scope>
    <source>
        <strain evidence="1">Sampled in the wild</strain>
    </source>
</reference>
<sequence length="247" mass="28124">MYLFRELPTFVQVSGDGSLQSEIIRNPSFFPTQIFIFVYSSHYYFLLCLFRSSSKEVGGECSCASHFNPPVYPTFLTLSPTRARALWVGGRVFFFCVKSSVSFLASHHRRRTLEPGEMIHQDQIVEFCHRSGQVDVLRLDVELEYYQMLAVRDLIEAKQESKAEERPIAVHHSPLSQRCSLPKIKIPQFSGTFTDWEAFQNLFKSIVHDLEDISPTEKFSYLKTALSGDALALLSSVPFGAAYYPVA</sequence>
<dbReference type="Proteomes" id="UP000792457">
    <property type="component" value="Unassembled WGS sequence"/>
</dbReference>
<comment type="caution">
    <text evidence="1">The sequence shown here is derived from an EMBL/GenBank/DDBJ whole genome shotgun (WGS) entry which is preliminary data.</text>
</comment>
<evidence type="ECO:0000313" key="2">
    <source>
        <dbReference type="Proteomes" id="UP000792457"/>
    </source>
</evidence>
<reference evidence="1" key="2">
    <citation type="submission" date="2017-10" db="EMBL/GenBank/DDBJ databases">
        <title>Ladona fulva Genome sequencing and assembly.</title>
        <authorList>
            <person name="Murali S."/>
            <person name="Richards S."/>
            <person name="Bandaranaike D."/>
            <person name="Bellair M."/>
            <person name="Blankenburg K."/>
            <person name="Chao H."/>
            <person name="Dinh H."/>
            <person name="Doddapaneni H."/>
            <person name="Dugan-Rocha S."/>
            <person name="Elkadiri S."/>
            <person name="Gnanaolivu R."/>
            <person name="Hernandez B."/>
            <person name="Skinner E."/>
            <person name="Javaid M."/>
            <person name="Lee S."/>
            <person name="Li M."/>
            <person name="Ming W."/>
            <person name="Munidasa M."/>
            <person name="Muniz J."/>
            <person name="Nguyen L."/>
            <person name="Hughes D."/>
            <person name="Osuji N."/>
            <person name="Pu L.-L."/>
            <person name="Puazo M."/>
            <person name="Qu C."/>
            <person name="Quiroz J."/>
            <person name="Raj R."/>
            <person name="Weissenberger G."/>
            <person name="Xin Y."/>
            <person name="Zou X."/>
            <person name="Han Y."/>
            <person name="Worley K."/>
            <person name="Muzny D."/>
            <person name="Gibbs R."/>
        </authorList>
    </citation>
    <scope>NUCLEOTIDE SEQUENCE</scope>
    <source>
        <strain evidence="1">Sampled in the wild</strain>
    </source>
</reference>
<dbReference type="PANTHER" id="PTHR22954:SF3">
    <property type="entry name" value="PROTEIN CBG08539"/>
    <property type="match status" value="1"/>
</dbReference>
<proteinExistence type="predicted"/>
<accession>A0A8K0KKI1</accession>
<evidence type="ECO:0000313" key="1">
    <source>
        <dbReference type="EMBL" id="KAG8236934.1"/>
    </source>
</evidence>